<protein>
    <submittedName>
        <fullName evidence="6">Helix-turn-helix transcriptional regulator</fullName>
    </submittedName>
</protein>
<evidence type="ECO:0000256" key="1">
    <source>
        <dbReference type="ARBA" id="ARBA00023015"/>
    </source>
</evidence>
<feature type="domain" description="HTH araC/xylS-type" evidence="5">
    <location>
        <begin position="261"/>
        <end position="367"/>
    </location>
</feature>
<accession>A0A9D9J3K6</accession>
<dbReference type="InterPro" id="IPR018060">
    <property type="entry name" value="HTH_AraC"/>
</dbReference>
<proteinExistence type="predicted"/>
<keyword evidence="4" id="KW-0472">Membrane</keyword>
<dbReference type="PANTHER" id="PTHR43280:SF28">
    <property type="entry name" value="HTH-TYPE TRANSCRIPTIONAL ACTIVATOR RHAS"/>
    <property type="match status" value="1"/>
</dbReference>
<feature type="transmembrane region" description="Helical" evidence="4">
    <location>
        <begin position="95"/>
        <end position="116"/>
    </location>
</feature>
<feature type="transmembrane region" description="Helical" evidence="4">
    <location>
        <begin position="69"/>
        <end position="88"/>
    </location>
</feature>
<sequence length="373" mass="41093">MKYIVNDEFAAYCIGAVVTIVYLLLVLAIFKRDGGRKNIGRFTSSVVLMSVFSVVLLLVTGLLSYSSLYSSSVFELAIPVAALLACNAGTSLPPVNLPAVAVSAISFILVLMIAVFRPSFWPGAFWMADAVACLPAVTSMLVLLSCAANLVYCLSDFRELVRTATARKYVSSLVSLMYPVFYMSLLLFSAASFIMDGIAHSICSGICLIAMLVLHIFLCLKTAGGKVFVLCRRLEMELEAAAKIQLAARTGDRARMEPGYESMYAKIEALFAERKPFLDGDLTIGDIARSLYTNKLYVSKAIGMCTGRNFCQYVNLHRIHYSMELFKSDPHLKVSQLAAMSGFHSVASFNMSFRLFMNESPSEWCRRNRSVRG</sequence>
<feature type="transmembrane region" description="Helical" evidence="4">
    <location>
        <begin position="42"/>
        <end position="63"/>
    </location>
</feature>
<feature type="transmembrane region" description="Helical" evidence="4">
    <location>
        <begin position="169"/>
        <end position="191"/>
    </location>
</feature>
<dbReference type="GO" id="GO:0043565">
    <property type="term" value="F:sequence-specific DNA binding"/>
    <property type="evidence" value="ECO:0007669"/>
    <property type="project" value="InterPro"/>
</dbReference>
<dbReference type="Proteomes" id="UP000823750">
    <property type="component" value="Unassembled WGS sequence"/>
</dbReference>
<evidence type="ECO:0000259" key="5">
    <source>
        <dbReference type="PROSITE" id="PS01124"/>
    </source>
</evidence>
<dbReference type="EMBL" id="JADILX010000048">
    <property type="protein sequence ID" value="MBO8485307.1"/>
    <property type="molecule type" value="Genomic_DNA"/>
</dbReference>
<gene>
    <name evidence="6" type="ORF">IAB78_02665</name>
</gene>
<dbReference type="PROSITE" id="PS01124">
    <property type="entry name" value="HTH_ARAC_FAMILY_2"/>
    <property type="match status" value="1"/>
</dbReference>
<keyword evidence="4" id="KW-0812">Transmembrane</keyword>
<keyword evidence="4" id="KW-1133">Transmembrane helix</keyword>
<comment type="caution">
    <text evidence="6">The sequence shown here is derived from an EMBL/GenBank/DDBJ whole genome shotgun (WGS) entry which is preliminary data.</text>
</comment>
<dbReference type="SUPFAM" id="SSF46689">
    <property type="entry name" value="Homeodomain-like"/>
    <property type="match status" value="1"/>
</dbReference>
<keyword evidence="1" id="KW-0805">Transcription regulation</keyword>
<evidence type="ECO:0000256" key="2">
    <source>
        <dbReference type="ARBA" id="ARBA00023125"/>
    </source>
</evidence>
<organism evidence="6 7">
    <name type="scientific">Candidatus Cryptobacteroides excrementavium</name>
    <dbReference type="NCBI Taxonomy" id="2840759"/>
    <lineage>
        <taxon>Bacteria</taxon>
        <taxon>Pseudomonadati</taxon>
        <taxon>Bacteroidota</taxon>
        <taxon>Bacteroidia</taxon>
        <taxon>Bacteroidales</taxon>
        <taxon>Candidatus Cryptobacteroides</taxon>
    </lineage>
</organism>
<feature type="transmembrane region" description="Helical" evidence="4">
    <location>
        <begin position="197"/>
        <end position="220"/>
    </location>
</feature>
<dbReference type="Pfam" id="PF12833">
    <property type="entry name" value="HTH_18"/>
    <property type="match status" value="1"/>
</dbReference>
<dbReference type="SMART" id="SM00342">
    <property type="entry name" value="HTH_ARAC"/>
    <property type="match status" value="1"/>
</dbReference>
<keyword evidence="3" id="KW-0804">Transcription</keyword>
<name>A0A9D9J3K6_9BACT</name>
<evidence type="ECO:0000313" key="6">
    <source>
        <dbReference type="EMBL" id="MBO8485307.1"/>
    </source>
</evidence>
<dbReference type="InterPro" id="IPR009057">
    <property type="entry name" value="Homeodomain-like_sf"/>
</dbReference>
<feature type="transmembrane region" description="Helical" evidence="4">
    <location>
        <begin position="136"/>
        <end position="157"/>
    </location>
</feature>
<dbReference type="PANTHER" id="PTHR43280">
    <property type="entry name" value="ARAC-FAMILY TRANSCRIPTIONAL REGULATOR"/>
    <property type="match status" value="1"/>
</dbReference>
<dbReference type="Gene3D" id="1.10.10.60">
    <property type="entry name" value="Homeodomain-like"/>
    <property type="match status" value="1"/>
</dbReference>
<keyword evidence="2" id="KW-0238">DNA-binding</keyword>
<dbReference type="AlphaFoldDB" id="A0A9D9J3K6"/>
<dbReference type="GO" id="GO:0003700">
    <property type="term" value="F:DNA-binding transcription factor activity"/>
    <property type="evidence" value="ECO:0007669"/>
    <property type="project" value="InterPro"/>
</dbReference>
<evidence type="ECO:0000256" key="3">
    <source>
        <dbReference type="ARBA" id="ARBA00023163"/>
    </source>
</evidence>
<evidence type="ECO:0000256" key="4">
    <source>
        <dbReference type="SAM" id="Phobius"/>
    </source>
</evidence>
<feature type="transmembrane region" description="Helical" evidence="4">
    <location>
        <begin position="12"/>
        <end position="30"/>
    </location>
</feature>
<reference evidence="6" key="2">
    <citation type="journal article" date="2021" name="PeerJ">
        <title>Extensive microbial diversity within the chicken gut microbiome revealed by metagenomics and culture.</title>
        <authorList>
            <person name="Gilroy R."/>
            <person name="Ravi A."/>
            <person name="Getino M."/>
            <person name="Pursley I."/>
            <person name="Horton D.L."/>
            <person name="Alikhan N.F."/>
            <person name="Baker D."/>
            <person name="Gharbi K."/>
            <person name="Hall N."/>
            <person name="Watson M."/>
            <person name="Adriaenssens E.M."/>
            <person name="Foster-Nyarko E."/>
            <person name="Jarju S."/>
            <person name="Secka A."/>
            <person name="Antonio M."/>
            <person name="Oren A."/>
            <person name="Chaudhuri R.R."/>
            <person name="La Ragione R."/>
            <person name="Hildebrand F."/>
            <person name="Pallen M.J."/>
        </authorList>
    </citation>
    <scope>NUCLEOTIDE SEQUENCE</scope>
    <source>
        <strain evidence="6">B2-16538</strain>
    </source>
</reference>
<reference evidence="6" key="1">
    <citation type="submission" date="2020-10" db="EMBL/GenBank/DDBJ databases">
        <authorList>
            <person name="Gilroy R."/>
        </authorList>
    </citation>
    <scope>NUCLEOTIDE SEQUENCE</scope>
    <source>
        <strain evidence="6">B2-16538</strain>
    </source>
</reference>
<evidence type="ECO:0000313" key="7">
    <source>
        <dbReference type="Proteomes" id="UP000823750"/>
    </source>
</evidence>